<sequence length="118" mass="13390">MRFIGNNSKSITPSAIFGNHEVDLTDLTLRDSWNHLIRMDKANKLRLHGHPNGARTIPFDEETGLFVSCNDISDDEVNKKHAGSLKSFYLDDCMMLEFFTARTRCSCDIVSPLTPDRD</sequence>
<name>A0A0C3FC13_PILCF</name>
<reference evidence="2" key="2">
    <citation type="submission" date="2015-01" db="EMBL/GenBank/DDBJ databases">
        <title>Evolutionary Origins and Diversification of the Mycorrhizal Mutualists.</title>
        <authorList>
            <consortium name="DOE Joint Genome Institute"/>
            <consortium name="Mycorrhizal Genomics Consortium"/>
            <person name="Kohler A."/>
            <person name="Kuo A."/>
            <person name="Nagy L.G."/>
            <person name="Floudas D."/>
            <person name="Copeland A."/>
            <person name="Barry K.W."/>
            <person name="Cichocki N."/>
            <person name="Veneault-Fourrey C."/>
            <person name="LaButti K."/>
            <person name="Lindquist E.A."/>
            <person name="Lipzen A."/>
            <person name="Lundell T."/>
            <person name="Morin E."/>
            <person name="Murat C."/>
            <person name="Riley R."/>
            <person name="Ohm R."/>
            <person name="Sun H."/>
            <person name="Tunlid A."/>
            <person name="Henrissat B."/>
            <person name="Grigoriev I.V."/>
            <person name="Hibbett D.S."/>
            <person name="Martin F."/>
        </authorList>
    </citation>
    <scope>NUCLEOTIDE SEQUENCE [LARGE SCALE GENOMIC DNA]</scope>
    <source>
        <strain evidence="2">F 1598</strain>
    </source>
</reference>
<evidence type="ECO:0000313" key="1">
    <source>
        <dbReference type="EMBL" id="KIM77291.1"/>
    </source>
</evidence>
<accession>A0A0C3FC13</accession>
<reference evidence="1 2" key="1">
    <citation type="submission" date="2014-04" db="EMBL/GenBank/DDBJ databases">
        <authorList>
            <consortium name="DOE Joint Genome Institute"/>
            <person name="Kuo A."/>
            <person name="Tarkka M."/>
            <person name="Buscot F."/>
            <person name="Kohler A."/>
            <person name="Nagy L.G."/>
            <person name="Floudas D."/>
            <person name="Copeland A."/>
            <person name="Barry K.W."/>
            <person name="Cichocki N."/>
            <person name="Veneault-Fourrey C."/>
            <person name="LaButti K."/>
            <person name="Lindquist E.A."/>
            <person name="Lipzen A."/>
            <person name="Lundell T."/>
            <person name="Morin E."/>
            <person name="Murat C."/>
            <person name="Sun H."/>
            <person name="Tunlid A."/>
            <person name="Henrissat B."/>
            <person name="Grigoriev I.V."/>
            <person name="Hibbett D.S."/>
            <person name="Martin F."/>
            <person name="Nordberg H.P."/>
            <person name="Cantor M.N."/>
            <person name="Hua S.X."/>
        </authorList>
    </citation>
    <scope>NUCLEOTIDE SEQUENCE [LARGE SCALE GENOMIC DNA]</scope>
    <source>
        <strain evidence="1 2">F 1598</strain>
    </source>
</reference>
<gene>
    <name evidence="1" type="ORF">PILCRDRAFT_621944</name>
</gene>
<protein>
    <submittedName>
        <fullName evidence="1">Uncharacterized protein</fullName>
    </submittedName>
</protein>
<evidence type="ECO:0000313" key="2">
    <source>
        <dbReference type="Proteomes" id="UP000054166"/>
    </source>
</evidence>
<dbReference type="Proteomes" id="UP000054166">
    <property type="component" value="Unassembled WGS sequence"/>
</dbReference>
<dbReference type="AlphaFoldDB" id="A0A0C3FC13"/>
<dbReference type="EMBL" id="KN833026">
    <property type="protein sequence ID" value="KIM77291.1"/>
    <property type="molecule type" value="Genomic_DNA"/>
</dbReference>
<dbReference type="InParanoid" id="A0A0C3FC13"/>
<organism evidence="1 2">
    <name type="scientific">Piloderma croceum (strain F 1598)</name>
    <dbReference type="NCBI Taxonomy" id="765440"/>
    <lineage>
        <taxon>Eukaryota</taxon>
        <taxon>Fungi</taxon>
        <taxon>Dikarya</taxon>
        <taxon>Basidiomycota</taxon>
        <taxon>Agaricomycotina</taxon>
        <taxon>Agaricomycetes</taxon>
        <taxon>Agaricomycetidae</taxon>
        <taxon>Atheliales</taxon>
        <taxon>Atheliaceae</taxon>
        <taxon>Piloderma</taxon>
    </lineage>
</organism>
<keyword evidence="2" id="KW-1185">Reference proteome</keyword>
<dbReference type="HOGENOM" id="CLU_2074046_0_0_1"/>
<proteinExistence type="predicted"/>